<dbReference type="EMBL" id="JAEUXJ010000004">
    <property type="protein sequence ID" value="MBL6456244.1"/>
    <property type="molecule type" value="Genomic_DNA"/>
</dbReference>
<gene>
    <name evidence="2" type="ORF">JMJ55_12995</name>
</gene>
<dbReference type="PROSITE" id="PS51257">
    <property type="entry name" value="PROKAR_LIPOPROTEIN"/>
    <property type="match status" value="1"/>
</dbReference>
<feature type="chain" id="PRO_5045761333" description="Lipoprotein" evidence="1">
    <location>
        <begin position="21"/>
        <end position="121"/>
    </location>
</feature>
<keyword evidence="3" id="KW-1185">Reference proteome</keyword>
<evidence type="ECO:0000313" key="3">
    <source>
        <dbReference type="Proteomes" id="UP000606490"/>
    </source>
</evidence>
<evidence type="ECO:0000313" key="2">
    <source>
        <dbReference type="EMBL" id="MBL6456244.1"/>
    </source>
</evidence>
<accession>A0ABS1V693</accession>
<proteinExistence type="predicted"/>
<dbReference type="Proteomes" id="UP000606490">
    <property type="component" value="Unassembled WGS sequence"/>
</dbReference>
<comment type="caution">
    <text evidence="2">The sequence shown here is derived from an EMBL/GenBank/DDBJ whole genome shotgun (WGS) entry which is preliminary data.</text>
</comment>
<reference evidence="2 3" key="1">
    <citation type="submission" date="2021-01" db="EMBL/GenBank/DDBJ databases">
        <title>Belnapia mucosa sp. nov. and Belnapia arida sp. nov., isolated from the Tabernas Desert (Almeria, Spain).</title>
        <authorList>
            <person name="Molina-Menor E."/>
            <person name="Vidal-Verdu A."/>
            <person name="Calonge A."/>
            <person name="Satari L."/>
            <person name="Pereto Magraner J."/>
            <person name="Porcar Miralles M."/>
        </authorList>
    </citation>
    <scope>NUCLEOTIDE SEQUENCE [LARGE SCALE GENOMIC DNA]</scope>
    <source>
        <strain evidence="2 3">T6</strain>
    </source>
</reference>
<evidence type="ECO:0000256" key="1">
    <source>
        <dbReference type="SAM" id="SignalP"/>
    </source>
</evidence>
<keyword evidence="1" id="KW-0732">Signal</keyword>
<sequence length="121" mass="12361">MAISATRLLVGLGLALAACAAPPPAPLAEARRCDGRIRVVNASPLTVEQLYVSHAAQGGWGVDRLGQGVLRPGAATELPAPEAGAQDARVVWADGRAMELRRTDLCAAGTLRIGQSGLSAP</sequence>
<feature type="signal peptide" evidence="1">
    <location>
        <begin position="1"/>
        <end position="20"/>
    </location>
</feature>
<protein>
    <recommendedName>
        <fullName evidence="4">Lipoprotein</fullName>
    </recommendedName>
</protein>
<organism evidence="2 3">
    <name type="scientific">Belnapia mucosa</name>
    <dbReference type="NCBI Taxonomy" id="2804532"/>
    <lineage>
        <taxon>Bacteria</taxon>
        <taxon>Pseudomonadati</taxon>
        <taxon>Pseudomonadota</taxon>
        <taxon>Alphaproteobacteria</taxon>
        <taxon>Acetobacterales</taxon>
        <taxon>Roseomonadaceae</taxon>
        <taxon>Belnapia</taxon>
    </lineage>
</organism>
<name>A0ABS1V693_9PROT</name>
<dbReference type="RefSeq" id="WP_202825967.1">
    <property type="nucleotide sequence ID" value="NZ_JAEUXJ010000004.1"/>
</dbReference>
<evidence type="ECO:0008006" key="4">
    <source>
        <dbReference type="Google" id="ProtNLM"/>
    </source>
</evidence>